<dbReference type="PANTHER" id="PTHR36842:SF2">
    <property type="entry name" value="SLR0505 PROTEIN"/>
    <property type="match status" value="1"/>
</dbReference>
<dbReference type="PANTHER" id="PTHR36842">
    <property type="entry name" value="PROTEIN TOLB HOMOLOG"/>
    <property type="match status" value="1"/>
</dbReference>
<gene>
    <name evidence="3" type="ORF">BC793_13166</name>
</gene>
<evidence type="ECO:0008006" key="5">
    <source>
        <dbReference type="Google" id="ProtNLM"/>
    </source>
</evidence>
<dbReference type="InterPro" id="IPR011042">
    <property type="entry name" value="6-blade_b-propeller_TolB-like"/>
</dbReference>
<dbReference type="Gene3D" id="2.120.10.30">
    <property type="entry name" value="TolB, C-terminal domain"/>
    <property type="match status" value="2"/>
</dbReference>
<feature type="region of interest" description="Disordered" evidence="1">
    <location>
        <begin position="281"/>
        <end position="301"/>
    </location>
</feature>
<dbReference type="EMBL" id="QGGR01000031">
    <property type="protein sequence ID" value="PWK32071.1"/>
    <property type="molecule type" value="Genomic_DNA"/>
</dbReference>
<dbReference type="OrthoDB" id="39703at2"/>
<evidence type="ECO:0000256" key="1">
    <source>
        <dbReference type="SAM" id="MobiDB-lite"/>
    </source>
</evidence>
<feature type="chain" id="PRO_5038709632" description="WD40 repeat protein" evidence="2">
    <location>
        <begin position="30"/>
        <end position="425"/>
    </location>
</feature>
<comment type="caution">
    <text evidence="3">The sequence shown here is derived from an EMBL/GenBank/DDBJ whole genome shotgun (WGS) entry which is preliminary data.</text>
</comment>
<proteinExistence type="predicted"/>
<dbReference type="Proteomes" id="UP000245697">
    <property type="component" value="Unassembled WGS sequence"/>
</dbReference>
<keyword evidence="4" id="KW-1185">Reference proteome</keyword>
<dbReference type="SUPFAM" id="SSF82171">
    <property type="entry name" value="DPP6 N-terminal domain-like"/>
    <property type="match status" value="1"/>
</dbReference>
<name>A0A316EMU6_9ACTN</name>
<protein>
    <recommendedName>
        <fullName evidence="5">WD40 repeat protein</fullName>
    </recommendedName>
</protein>
<evidence type="ECO:0000313" key="3">
    <source>
        <dbReference type="EMBL" id="PWK32071.1"/>
    </source>
</evidence>
<sequence>MRRSRIFTTMVVTGVMTTAAVAPSAPARAGPVPAAAAVAYPDPVRVSVSSLGVQGIDLSWDPALSADGRFVAFVSASDTLVPGDTNDTADIFVRDMRTGATTRVNVSSSGEQAGDYSTQPVISADGRYVAFGSTATNLVPGVVRGAWEVYLRDRWAGTTRQVSLNNSGEQAGEGLTVAGGISADGRYVSFMSYNDQLVPGDTNGTQDAFVRDTRRGVTERVSVSSGETEGVNGGGESVISADGRFVSFISDSPDLVANDTNDGRDVFMRDRRNGTTTRVNLTTTGGQADGVDSGTGHTTQSLSGDGRYVAFSSRSTNLVPGDTNADIDVFVRDTRLGTTTRMTDLSAEHPSISIDGRWVALLSNGQVQVKDRRTGVLTTVAPTSHNMVAAPGISAGGRHVAFTSNEALVPADTNEVADIYWAARS</sequence>
<evidence type="ECO:0000256" key="2">
    <source>
        <dbReference type="SAM" id="SignalP"/>
    </source>
</evidence>
<reference evidence="3 4" key="1">
    <citation type="submission" date="2018-05" db="EMBL/GenBank/DDBJ databases">
        <title>Genomic Encyclopedia of Archaeal and Bacterial Type Strains, Phase II (KMG-II): from individual species to whole genera.</title>
        <authorList>
            <person name="Goeker M."/>
        </authorList>
    </citation>
    <scope>NUCLEOTIDE SEQUENCE [LARGE SCALE GENOMIC DNA]</scope>
    <source>
        <strain evidence="3 4">DSM 45184</strain>
    </source>
</reference>
<keyword evidence="2" id="KW-0732">Signal</keyword>
<feature type="signal peptide" evidence="2">
    <location>
        <begin position="1"/>
        <end position="29"/>
    </location>
</feature>
<organism evidence="3 4">
    <name type="scientific">Actinoplanes xinjiangensis</name>
    <dbReference type="NCBI Taxonomy" id="512350"/>
    <lineage>
        <taxon>Bacteria</taxon>
        <taxon>Bacillati</taxon>
        <taxon>Actinomycetota</taxon>
        <taxon>Actinomycetes</taxon>
        <taxon>Micromonosporales</taxon>
        <taxon>Micromonosporaceae</taxon>
        <taxon>Actinoplanes</taxon>
    </lineage>
</organism>
<dbReference type="AlphaFoldDB" id="A0A316EMU6"/>
<evidence type="ECO:0000313" key="4">
    <source>
        <dbReference type="Proteomes" id="UP000245697"/>
    </source>
</evidence>
<accession>A0A316EMU6</accession>
<dbReference type="RefSeq" id="WP_146246694.1">
    <property type="nucleotide sequence ID" value="NZ_BONA01000085.1"/>
</dbReference>